<dbReference type="GO" id="GO:0005737">
    <property type="term" value="C:cytoplasm"/>
    <property type="evidence" value="ECO:0007669"/>
    <property type="project" value="UniProtKB-SubCell"/>
</dbReference>
<evidence type="ECO:0000256" key="12">
    <source>
        <dbReference type="RuleBase" id="RU003903"/>
    </source>
</evidence>
<dbReference type="InterPro" id="IPR036291">
    <property type="entry name" value="NAD(P)-bd_dom_sf"/>
</dbReference>
<dbReference type="InterPro" id="IPR008927">
    <property type="entry name" value="6-PGluconate_DH-like_C_sf"/>
</dbReference>
<dbReference type="SUPFAM" id="SSF48179">
    <property type="entry name" value="6-phosphogluconate dehydrogenase C-terminal domain-like"/>
    <property type="match status" value="1"/>
</dbReference>
<feature type="domain" description="Pyrroline-5-carboxylate reductase dimerisation" evidence="14">
    <location>
        <begin position="162"/>
        <end position="266"/>
    </location>
</feature>
<proteinExistence type="inferred from homology"/>
<evidence type="ECO:0000256" key="7">
    <source>
        <dbReference type="ARBA" id="ARBA00023002"/>
    </source>
</evidence>
<evidence type="ECO:0000313" key="15">
    <source>
        <dbReference type="EMBL" id="RBP65940.1"/>
    </source>
</evidence>
<dbReference type="GO" id="GO:0055129">
    <property type="term" value="P:L-proline biosynthetic process"/>
    <property type="evidence" value="ECO:0007669"/>
    <property type="project" value="UniProtKB-UniRule"/>
</dbReference>
<evidence type="ECO:0000256" key="4">
    <source>
        <dbReference type="ARBA" id="ARBA00022605"/>
    </source>
</evidence>
<dbReference type="InterPro" id="IPR000304">
    <property type="entry name" value="Pyrroline-COOH_reductase"/>
</dbReference>
<comment type="caution">
    <text evidence="15">The sequence shown here is derived from an EMBL/GenBank/DDBJ whole genome shotgun (WGS) entry which is preliminary data.</text>
</comment>
<comment type="catalytic activity">
    <reaction evidence="9 12">
        <text>L-proline + NADP(+) = (S)-1-pyrroline-5-carboxylate + NADPH + 2 H(+)</text>
        <dbReference type="Rhea" id="RHEA:14109"/>
        <dbReference type="ChEBI" id="CHEBI:15378"/>
        <dbReference type="ChEBI" id="CHEBI:17388"/>
        <dbReference type="ChEBI" id="CHEBI:57783"/>
        <dbReference type="ChEBI" id="CHEBI:58349"/>
        <dbReference type="ChEBI" id="CHEBI:60039"/>
        <dbReference type="EC" id="1.5.1.2"/>
    </reaction>
</comment>
<dbReference type="Proteomes" id="UP000253490">
    <property type="component" value="Unassembled WGS sequence"/>
</dbReference>
<comment type="subcellular location">
    <subcellularLocation>
        <location evidence="1 9">Cytoplasm</location>
    </subcellularLocation>
</comment>
<evidence type="ECO:0000256" key="9">
    <source>
        <dbReference type="HAMAP-Rule" id="MF_01925"/>
    </source>
</evidence>
<name>A0A366I907_9FIRM</name>
<keyword evidence="7 9" id="KW-0560">Oxidoreductase</keyword>
<dbReference type="PANTHER" id="PTHR11645">
    <property type="entry name" value="PYRROLINE-5-CARBOXYLATE REDUCTASE"/>
    <property type="match status" value="1"/>
</dbReference>
<evidence type="ECO:0000256" key="6">
    <source>
        <dbReference type="ARBA" id="ARBA00022857"/>
    </source>
</evidence>
<dbReference type="InterPro" id="IPR028939">
    <property type="entry name" value="P5C_Rdtase_cat_N"/>
</dbReference>
<evidence type="ECO:0000259" key="13">
    <source>
        <dbReference type="Pfam" id="PF03807"/>
    </source>
</evidence>
<accession>A0A366I907</accession>
<dbReference type="AlphaFoldDB" id="A0A366I907"/>
<keyword evidence="5 9" id="KW-0641">Proline biosynthesis</keyword>
<dbReference type="EMBL" id="QNRX01000006">
    <property type="protein sequence ID" value="RBP65940.1"/>
    <property type="molecule type" value="Genomic_DNA"/>
</dbReference>
<dbReference type="EC" id="1.5.1.2" evidence="9 10"/>
<evidence type="ECO:0000256" key="2">
    <source>
        <dbReference type="ARBA" id="ARBA00005525"/>
    </source>
</evidence>
<gene>
    <name evidence="9" type="primary">proC</name>
    <name evidence="15" type="ORF">DES36_10650</name>
</gene>
<dbReference type="RefSeq" id="WP_113920274.1">
    <property type="nucleotide sequence ID" value="NZ_QNRX01000006.1"/>
</dbReference>
<evidence type="ECO:0000256" key="8">
    <source>
        <dbReference type="ARBA" id="ARBA00058118"/>
    </source>
</evidence>
<dbReference type="NCBIfam" id="TIGR00112">
    <property type="entry name" value="proC"/>
    <property type="match status" value="1"/>
</dbReference>
<evidence type="ECO:0000256" key="10">
    <source>
        <dbReference type="NCBIfam" id="TIGR00112"/>
    </source>
</evidence>
<feature type="binding site" evidence="11">
    <location>
        <begin position="8"/>
        <end position="13"/>
    </location>
    <ligand>
        <name>NADP(+)</name>
        <dbReference type="ChEBI" id="CHEBI:58349"/>
    </ligand>
</feature>
<keyword evidence="6 9" id="KW-0521">NADP</keyword>
<comment type="catalytic activity">
    <reaction evidence="9">
        <text>L-proline + NAD(+) = (S)-1-pyrroline-5-carboxylate + NADH + 2 H(+)</text>
        <dbReference type="Rhea" id="RHEA:14105"/>
        <dbReference type="ChEBI" id="CHEBI:15378"/>
        <dbReference type="ChEBI" id="CHEBI:17388"/>
        <dbReference type="ChEBI" id="CHEBI:57540"/>
        <dbReference type="ChEBI" id="CHEBI:57945"/>
        <dbReference type="ChEBI" id="CHEBI:60039"/>
        <dbReference type="EC" id="1.5.1.2"/>
    </reaction>
</comment>
<dbReference type="OrthoDB" id="9805754at2"/>
<dbReference type="GO" id="GO:0004735">
    <property type="term" value="F:pyrroline-5-carboxylate reductase activity"/>
    <property type="evidence" value="ECO:0007669"/>
    <property type="project" value="UniProtKB-UniRule"/>
</dbReference>
<dbReference type="PANTHER" id="PTHR11645:SF0">
    <property type="entry name" value="PYRROLINE-5-CARBOXYLATE REDUCTASE 3"/>
    <property type="match status" value="1"/>
</dbReference>
<organism evidence="15 16">
    <name type="scientific">Alkalibaculum bacchi</name>
    <dbReference type="NCBI Taxonomy" id="645887"/>
    <lineage>
        <taxon>Bacteria</taxon>
        <taxon>Bacillati</taxon>
        <taxon>Bacillota</taxon>
        <taxon>Clostridia</taxon>
        <taxon>Eubacteriales</taxon>
        <taxon>Eubacteriaceae</taxon>
        <taxon>Alkalibaculum</taxon>
    </lineage>
</organism>
<dbReference type="HAMAP" id="MF_01925">
    <property type="entry name" value="P5C_reductase"/>
    <property type="match status" value="1"/>
</dbReference>
<keyword evidence="4 9" id="KW-0028">Amino-acid biosynthesis</keyword>
<dbReference type="InterPro" id="IPR029036">
    <property type="entry name" value="P5CR_dimer"/>
</dbReference>
<dbReference type="UniPathway" id="UPA00098">
    <property type="reaction ID" value="UER00361"/>
</dbReference>
<evidence type="ECO:0000256" key="3">
    <source>
        <dbReference type="ARBA" id="ARBA00022490"/>
    </source>
</evidence>
<keyword evidence="3 9" id="KW-0963">Cytoplasm</keyword>
<protein>
    <recommendedName>
        <fullName evidence="9 10">Pyrroline-5-carboxylate reductase</fullName>
        <shortName evidence="9">P5C reductase</shortName>
        <shortName evidence="9">P5CR</shortName>
        <ecNumber evidence="9 10">1.5.1.2</ecNumber>
    </recommendedName>
    <alternativeName>
        <fullName evidence="9">PCA reductase</fullName>
    </alternativeName>
</protein>
<dbReference type="SUPFAM" id="SSF51735">
    <property type="entry name" value="NAD(P)-binding Rossmann-fold domains"/>
    <property type="match status" value="1"/>
</dbReference>
<dbReference type="Pfam" id="PF14748">
    <property type="entry name" value="P5CR_dimer"/>
    <property type="match status" value="1"/>
</dbReference>
<feature type="binding site" evidence="11">
    <location>
        <position position="57"/>
    </location>
    <ligand>
        <name>NADPH</name>
        <dbReference type="ChEBI" id="CHEBI:57783"/>
    </ligand>
</feature>
<dbReference type="Pfam" id="PF03807">
    <property type="entry name" value="F420_oxidored"/>
    <property type="match status" value="1"/>
</dbReference>
<evidence type="ECO:0000313" key="16">
    <source>
        <dbReference type="Proteomes" id="UP000253490"/>
    </source>
</evidence>
<dbReference type="PROSITE" id="PS00521">
    <property type="entry name" value="P5CR"/>
    <property type="match status" value="1"/>
</dbReference>
<comment type="pathway">
    <text evidence="9 12">Amino-acid biosynthesis; L-proline biosynthesis; L-proline from L-glutamate 5-semialdehyde: step 1/1.</text>
</comment>
<evidence type="ECO:0000256" key="11">
    <source>
        <dbReference type="PIRSR" id="PIRSR000193-1"/>
    </source>
</evidence>
<feature type="domain" description="Pyrroline-5-carboxylate reductase catalytic N-terminal" evidence="13">
    <location>
        <begin position="4"/>
        <end position="99"/>
    </location>
</feature>
<keyword evidence="16" id="KW-1185">Reference proteome</keyword>
<dbReference type="FunFam" id="3.40.50.720:FF:000190">
    <property type="entry name" value="Pyrroline-5-carboxylate reductase"/>
    <property type="match status" value="1"/>
</dbReference>
<dbReference type="PIRSF" id="PIRSF000193">
    <property type="entry name" value="Pyrrol-5-carb_rd"/>
    <property type="match status" value="1"/>
</dbReference>
<dbReference type="InterPro" id="IPR053790">
    <property type="entry name" value="P5CR-like_CS"/>
</dbReference>
<dbReference type="FunFam" id="1.10.3730.10:FF:000001">
    <property type="entry name" value="Pyrroline-5-carboxylate reductase"/>
    <property type="match status" value="1"/>
</dbReference>
<comment type="function">
    <text evidence="8 9">Catalyzes the reduction of 1-pyrroline-5-carboxylate (PCA) to L-proline.</text>
</comment>
<evidence type="ECO:0000256" key="5">
    <source>
        <dbReference type="ARBA" id="ARBA00022650"/>
    </source>
</evidence>
<sequence>MNKKIGFIGCGNMARAMISGIVHSKFIEPSTIYASNSSSGKLNQIRDDFCICTTDDNLKIAKECDVVVLSVKPHLYGKVIDQIKDFIKEEAIVVMIAAGQKIEDNEKRFNRKIKLVRAMPNTPALVNEGMTAISVNTLVTDEDKRFIQSMFECFGKIEFVEERLMDAVTGVSGSSPAYTYMFIEALADGAVLHGMPRKQAYTFAAQAVLGAAKMILETGTHPGALKDAVSSPGGTTIEAVASLEKSGFRSAVIEAVIACVEKSKNMN</sequence>
<comment type="similarity">
    <text evidence="2 9 12">Belongs to the pyrroline-5-carboxylate reductase family.</text>
</comment>
<dbReference type="Gene3D" id="1.10.3730.10">
    <property type="entry name" value="ProC C-terminal domain-like"/>
    <property type="match status" value="1"/>
</dbReference>
<dbReference type="Gene3D" id="3.40.50.720">
    <property type="entry name" value="NAD(P)-binding Rossmann-like Domain"/>
    <property type="match status" value="1"/>
</dbReference>
<evidence type="ECO:0000256" key="1">
    <source>
        <dbReference type="ARBA" id="ARBA00004496"/>
    </source>
</evidence>
<reference evidence="15 16" key="1">
    <citation type="submission" date="2018-06" db="EMBL/GenBank/DDBJ databases">
        <title>Genomic Encyclopedia of Type Strains, Phase IV (KMG-IV): sequencing the most valuable type-strain genomes for metagenomic binning, comparative biology and taxonomic classification.</title>
        <authorList>
            <person name="Goeker M."/>
        </authorList>
    </citation>
    <scope>NUCLEOTIDE SEQUENCE [LARGE SCALE GENOMIC DNA]</scope>
    <source>
        <strain evidence="15 16">DSM 22112</strain>
    </source>
</reference>
<evidence type="ECO:0000259" key="14">
    <source>
        <dbReference type="Pfam" id="PF14748"/>
    </source>
</evidence>